<comment type="caution">
    <text evidence="2">The sequence shown here is derived from an EMBL/GenBank/DDBJ whole genome shotgun (WGS) entry which is preliminary data.</text>
</comment>
<dbReference type="OrthoDB" id="10662195at2759"/>
<sequence>MDSAERVTRLDSYSKRWNPIFETDRHIKVDGSFVDNKRKLNSRSDEISIHFRDDEDEGLYTPVPKELIAFCKSANISDLGSQTTTPRRGGWLDDREYGTGRFRRYQNPLAANHLLRHLQKPRFKKTTTASTDSIVGANSSCIKTSCTPDMNFTDQLGEEGRSSADDGGSVAMGLDQNECTQSYMGEAKSFQRVQTGDTERTLHAGIGFEAEEFSEVQPNCTNSDGLLHTDANDSADGDRRLM</sequence>
<evidence type="ECO:0000256" key="1">
    <source>
        <dbReference type="SAM" id="MobiDB-lite"/>
    </source>
</evidence>
<dbReference type="EMBL" id="MCFA01000019">
    <property type="protein sequence ID" value="ORY16288.1"/>
    <property type="molecule type" value="Genomic_DNA"/>
</dbReference>
<name>A0A1Y2A1E9_9PLEO</name>
<evidence type="ECO:0000313" key="3">
    <source>
        <dbReference type="Proteomes" id="UP000193144"/>
    </source>
</evidence>
<accession>A0A1Y2A1E9</accession>
<dbReference type="Proteomes" id="UP000193144">
    <property type="component" value="Unassembled WGS sequence"/>
</dbReference>
<organism evidence="2 3">
    <name type="scientific">Clohesyomyces aquaticus</name>
    <dbReference type="NCBI Taxonomy" id="1231657"/>
    <lineage>
        <taxon>Eukaryota</taxon>
        <taxon>Fungi</taxon>
        <taxon>Dikarya</taxon>
        <taxon>Ascomycota</taxon>
        <taxon>Pezizomycotina</taxon>
        <taxon>Dothideomycetes</taxon>
        <taxon>Pleosporomycetidae</taxon>
        <taxon>Pleosporales</taxon>
        <taxon>Lindgomycetaceae</taxon>
        <taxon>Clohesyomyces</taxon>
    </lineage>
</organism>
<evidence type="ECO:0000313" key="2">
    <source>
        <dbReference type="EMBL" id="ORY16288.1"/>
    </source>
</evidence>
<gene>
    <name evidence="2" type="ORF">BCR34DRAFT_120390</name>
</gene>
<dbReference type="AlphaFoldDB" id="A0A1Y2A1E9"/>
<reference evidence="2 3" key="1">
    <citation type="submission" date="2016-07" db="EMBL/GenBank/DDBJ databases">
        <title>Pervasive Adenine N6-methylation of Active Genes in Fungi.</title>
        <authorList>
            <consortium name="DOE Joint Genome Institute"/>
            <person name="Mondo S.J."/>
            <person name="Dannebaum R.O."/>
            <person name="Kuo R.C."/>
            <person name="Labutti K."/>
            <person name="Haridas S."/>
            <person name="Kuo A."/>
            <person name="Salamov A."/>
            <person name="Ahrendt S.R."/>
            <person name="Lipzen A."/>
            <person name="Sullivan W."/>
            <person name="Andreopoulos W.B."/>
            <person name="Clum A."/>
            <person name="Lindquist E."/>
            <person name="Daum C."/>
            <person name="Ramamoorthy G.K."/>
            <person name="Gryganskyi A."/>
            <person name="Culley D."/>
            <person name="Magnuson J.K."/>
            <person name="James T.Y."/>
            <person name="O'Malley M.A."/>
            <person name="Stajich J.E."/>
            <person name="Spatafora J.W."/>
            <person name="Visel A."/>
            <person name="Grigoriev I.V."/>
        </authorList>
    </citation>
    <scope>NUCLEOTIDE SEQUENCE [LARGE SCALE GENOMIC DNA]</scope>
    <source>
        <strain evidence="2 3">CBS 115471</strain>
    </source>
</reference>
<keyword evidence="3" id="KW-1185">Reference proteome</keyword>
<dbReference type="STRING" id="1231657.A0A1Y2A1E9"/>
<protein>
    <submittedName>
        <fullName evidence="2">Uncharacterized protein</fullName>
    </submittedName>
</protein>
<proteinExistence type="predicted"/>
<feature type="region of interest" description="Disordered" evidence="1">
    <location>
        <begin position="214"/>
        <end position="242"/>
    </location>
</feature>